<dbReference type="KEGG" id="cam:101506427"/>
<organism evidence="2 3">
    <name type="scientific">Cicer arietinum</name>
    <name type="common">Chickpea</name>
    <name type="synonym">Garbanzo</name>
    <dbReference type="NCBI Taxonomy" id="3827"/>
    <lineage>
        <taxon>Eukaryota</taxon>
        <taxon>Viridiplantae</taxon>
        <taxon>Streptophyta</taxon>
        <taxon>Embryophyta</taxon>
        <taxon>Tracheophyta</taxon>
        <taxon>Spermatophyta</taxon>
        <taxon>Magnoliopsida</taxon>
        <taxon>eudicotyledons</taxon>
        <taxon>Gunneridae</taxon>
        <taxon>Pentapetalae</taxon>
        <taxon>rosids</taxon>
        <taxon>fabids</taxon>
        <taxon>Fabales</taxon>
        <taxon>Fabaceae</taxon>
        <taxon>Papilionoideae</taxon>
        <taxon>50 kb inversion clade</taxon>
        <taxon>NPAAA clade</taxon>
        <taxon>Hologalegina</taxon>
        <taxon>IRL clade</taxon>
        <taxon>Cicereae</taxon>
        <taxon>Cicer</taxon>
    </lineage>
</organism>
<dbReference type="eggNOG" id="ENOG502RYA3">
    <property type="taxonomic scope" value="Eukaryota"/>
</dbReference>
<feature type="compositionally biased region" description="Polar residues" evidence="1">
    <location>
        <begin position="15"/>
        <end position="35"/>
    </location>
</feature>
<dbReference type="PANTHER" id="PTHR33828">
    <property type="entry name" value="OS05G0596200 PROTEIN"/>
    <property type="match status" value="1"/>
</dbReference>
<dbReference type="OrthoDB" id="361835at2759"/>
<feature type="compositionally biased region" description="Basic and acidic residues" evidence="1">
    <location>
        <begin position="1"/>
        <end position="14"/>
    </location>
</feature>
<feature type="compositionally biased region" description="Low complexity" evidence="1">
    <location>
        <begin position="207"/>
        <end position="218"/>
    </location>
</feature>
<feature type="compositionally biased region" description="Basic and acidic residues" evidence="1">
    <location>
        <begin position="117"/>
        <end position="132"/>
    </location>
</feature>
<accession>A0A1S2Y8A0</accession>
<gene>
    <name evidence="3" type="primary">LOC101506427</name>
</gene>
<keyword evidence="2" id="KW-1185">Reference proteome</keyword>
<feature type="compositionally biased region" description="Basic and acidic residues" evidence="1">
    <location>
        <begin position="40"/>
        <end position="50"/>
    </location>
</feature>
<evidence type="ECO:0000313" key="3">
    <source>
        <dbReference type="RefSeq" id="XP_004500939.1"/>
    </source>
</evidence>
<proteinExistence type="predicted"/>
<dbReference type="AlphaFoldDB" id="A0A1S2Y8A0"/>
<reference evidence="3" key="2">
    <citation type="submission" date="2025-08" db="UniProtKB">
        <authorList>
            <consortium name="RefSeq"/>
        </authorList>
    </citation>
    <scope>IDENTIFICATION</scope>
    <source>
        <tissue evidence="3">Etiolated seedlings</tissue>
    </source>
</reference>
<name>A0A1S2Y8A0_CICAR</name>
<sequence length="255" mass="28754">MSSEELKLVKKQENDNNNSSGPKKVATSNAKPQSNKVPKVKKEVKEESEPIPHSTSASRSKVKKQLNDDYDEDDDDKPIAKKISSTKVVKEVKKKKKVKKEEEEVVTEQKKKKKEKKVYDLPGQKRDPPEERDPLRVFYETLYEQIPTSEMSQIWLMETGLLPKEVAVIVHEKKQKKTLQQKITSPVKAVSAVKSSTKSVTVKKKVSTTPKSSVKKTTPNSASKQSNKQKPESVSSDDDSDFTISSAMAKRRKVT</sequence>
<dbReference type="PaxDb" id="3827-XP_004500939.1"/>
<dbReference type="Proteomes" id="UP000087171">
    <property type="component" value="Chromosome Ca5"/>
</dbReference>
<feature type="region of interest" description="Disordered" evidence="1">
    <location>
        <begin position="1"/>
        <end position="132"/>
    </location>
</feature>
<protein>
    <submittedName>
        <fullName evidence="3">Nucleolar protein 58</fullName>
    </submittedName>
</protein>
<feature type="compositionally biased region" description="Polar residues" evidence="1">
    <location>
        <begin position="219"/>
        <end position="228"/>
    </location>
</feature>
<feature type="region of interest" description="Disordered" evidence="1">
    <location>
        <begin position="176"/>
        <end position="255"/>
    </location>
</feature>
<evidence type="ECO:0000256" key="1">
    <source>
        <dbReference type="SAM" id="MobiDB-lite"/>
    </source>
</evidence>
<evidence type="ECO:0000313" key="2">
    <source>
        <dbReference type="Proteomes" id="UP000087171"/>
    </source>
</evidence>
<feature type="compositionally biased region" description="Low complexity" evidence="1">
    <location>
        <begin position="180"/>
        <end position="200"/>
    </location>
</feature>
<reference evidence="2" key="1">
    <citation type="journal article" date="2013" name="Nat. Biotechnol.">
        <title>Draft genome sequence of chickpea (Cicer arietinum) provides a resource for trait improvement.</title>
        <authorList>
            <person name="Varshney R.K."/>
            <person name="Song C."/>
            <person name="Saxena R.K."/>
            <person name="Azam S."/>
            <person name="Yu S."/>
            <person name="Sharpe A.G."/>
            <person name="Cannon S."/>
            <person name="Baek J."/>
            <person name="Rosen B.D."/>
            <person name="Tar'an B."/>
            <person name="Millan T."/>
            <person name="Zhang X."/>
            <person name="Ramsay L.D."/>
            <person name="Iwata A."/>
            <person name="Wang Y."/>
            <person name="Nelson W."/>
            <person name="Farmer A.D."/>
            <person name="Gaur P.M."/>
            <person name="Soderlund C."/>
            <person name="Penmetsa R.V."/>
            <person name="Xu C."/>
            <person name="Bharti A.K."/>
            <person name="He W."/>
            <person name="Winter P."/>
            <person name="Zhao S."/>
            <person name="Hane J.K."/>
            <person name="Carrasquilla-Garcia N."/>
            <person name="Condie J.A."/>
            <person name="Upadhyaya H.D."/>
            <person name="Luo M.C."/>
            <person name="Thudi M."/>
            <person name="Gowda C.L."/>
            <person name="Singh N.P."/>
            <person name="Lichtenzveig J."/>
            <person name="Gali K.K."/>
            <person name="Rubio J."/>
            <person name="Nadarajan N."/>
            <person name="Dolezel J."/>
            <person name="Bansal K.C."/>
            <person name="Xu X."/>
            <person name="Edwards D."/>
            <person name="Zhang G."/>
            <person name="Kahl G."/>
            <person name="Gil J."/>
            <person name="Singh K.B."/>
            <person name="Datta S.K."/>
            <person name="Jackson S.A."/>
            <person name="Wang J."/>
            <person name="Cook D.R."/>
        </authorList>
    </citation>
    <scope>NUCLEOTIDE SEQUENCE [LARGE SCALE GENOMIC DNA]</scope>
    <source>
        <strain evidence="2">cv. CDC Frontier</strain>
    </source>
</reference>
<dbReference type="GeneID" id="101506427"/>
<dbReference type="RefSeq" id="XP_004500939.1">
    <property type="nucleotide sequence ID" value="XM_004500882.3"/>
</dbReference>
<dbReference type="PANTHER" id="PTHR33828:SF2">
    <property type="entry name" value="NUCLEOLIN"/>
    <property type="match status" value="1"/>
</dbReference>